<reference evidence="14" key="1">
    <citation type="journal article" date="2021" name="G3 (Bethesda)">
        <title>Genomic diversity, chromosomal rearrangements, and interspecies hybridization in the ogataea polymorpha species complex.</title>
        <authorList>
            <person name="Hanson S.J."/>
            <person name="Cinneide E.O."/>
            <person name="Salzberg L.I."/>
            <person name="Wolfe K.H."/>
            <person name="McGowan J."/>
            <person name="Fitzpatrick D.A."/>
            <person name="Matlin K."/>
        </authorList>
    </citation>
    <scope>NUCLEOTIDE SEQUENCE</scope>
    <source>
        <strain evidence="14">83-405-1</strain>
    </source>
</reference>
<dbReference type="EMBL" id="JAHLUH010000003">
    <property type="protein sequence ID" value="KAG7729079.1"/>
    <property type="molecule type" value="Genomic_DNA"/>
</dbReference>
<dbReference type="SUPFAM" id="SSF55856">
    <property type="entry name" value="Cytochrome b5-like heme/steroid binding domain"/>
    <property type="match status" value="1"/>
</dbReference>
<keyword evidence="4 12" id="KW-0812">Transmembrane</keyword>
<dbReference type="PRINTS" id="PR00363">
    <property type="entry name" value="CYTOCHROMEB5"/>
</dbReference>
<gene>
    <name evidence="14" type="ORF">KL933_001305</name>
</gene>
<name>A0AAN6D7R0_9ASCO</name>
<feature type="transmembrane region" description="Helical" evidence="12">
    <location>
        <begin position="231"/>
        <end position="251"/>
    </location>
</feature>
<keyword evidence="10 11" id="KW-0275">Fatty acid biosynthesis</keyword>
<accession>A0AAN6D7R0</accession>
<evidence type="ECO:0000256" key="11">
    <source>
        <dbReference type="PIRNR" id="PIRNR000345"/>
    </source>
</evidence>
<evidence type="ECO:0000313" key="15">
    <source>
        <dbReference type="Proteomes" id="UP000738402"/>
    </source>
</evidence>
<comment type="cofactor">
    <cofactor evidence="11">
        <name>Fe(2+)</name>
        <dbReference type="ChEBI" id="CHEBI:29033"/>
    </cofactor>
    <text evidence="11">Expected to bind 2 Fe(2+) ions per subunit.</text>
</comment>
<evidence type="ECO:0000256" key="3">
    <source>
        <dbReference type="ARBA" id="ARBA00022516"/>
    </source>
</evidence>
<feature type="transmembrane region" description="Helical" evidence="12">
    <location>
        <begin position="85"/>
        <end position="105"/>
    </location>
</feature>
<dbReference type="Proteomes" id="UP000738402">
    <property type="component" value="Unassembled WGS sequence"/>
</dbReference>
<keyword evidence="11" id="KW-0479">Metal-binding</keyword>
<evidence type="ECO:0000256" key="7">
    <source>
        <dbReference type="ARBA" id="ARBA00023002"/>
    </source>
</evidence>
<keyword evidence="3 11" id="KW-0444">Lipid biosynthesis</keyword>
<evidence type="ECO:0000256" key="9">
    <source>
        <dbReference type="ARBA" id="ARBA00023136"/>
    </source>
</evidence>
<evidence type="ECO:0000256" key="8">
    <source>
        <dbReference type="ARBA" id="ARBA00023098"/>
    </source>
</evidence>
<dbReference type="InterPro" id="IPR036400">
    <property type="entry name" value="Cyt_B5-like_heme/steroid_sf"/>
</dbReference>
<sequence length="512" mass="58381">MIPEAEYPESELRKYNILVSGDTASQQDSPLQYVQEYGRQGQIAKVKKTIKKIQTTHTASTILRRHISERSWTLRNWYRHIHWKNFTLIILCPIIGLILCFSYNARPYKQTLYFTAFLHCCTLMSVNVLYHRYLSHSSFDIESEKLVFVLAALASGAGITSAKNWCSSHRAHHRYCDVSDIDPHNIRRGFLFSHCGWMIIIHNLKVSRAIRESKLDELPNKKVVKWQADNYVLLFITVGLMIPSLICGWFWNDYIGGLIYAGFFKTALAQHSIFATSSFGHTIGTRPYNDGKSPRNNVLLNLITLGEGNLNFHYEFPMDYRNSNVWYEFDPTRWLIKLLCCLHCVRGLKKTSNSTVEMSYVQQQQKLIDNKRSQLNWGIPIEKLPVFSPDEFRRLAEKSENRFLVVVSGIIHDITPFAKDHPGGLPLIKAAHGKDATTAFNGAVYQHSNAARNLLATMRIGALGGSETLFWKQQRIENKSVPIDNDTDGNKIVRSGAQETMNKIYGGTADAA</sequence>
<dbReference type="InterPro" id="IPR015876">
    <property type="entry name" value="Acyl-CoA_DS"/>
</dbReference>
<feature type="domain" description="Cytochrome b5 heme-binding" evidence="13">
    <location>
        <begin position="384"/>
        <end position="464"/>
    </location>
</feature>
<evidence type="ECO:0000256" key="2">
    <source>
        <dbReference type="ARBA" id="ARBA00009295"/>
    </source>
</evidence>
<keyword evidence="11" id="KW-0408">Iron</keyword>
<keyword evidence="7 11" id="KW-0560">Oxidoreductase</keyword>
<proteinExistence type="inferred from homology"/>
<keyword evidence="6 12" id="KW-1133">Transmembrane helix</keyword>
<evidence type="ECO:0000256" key="6">
    <source>
        <dbReference type="ARBA" id="ARBA00022989"/>
    </source>
</evidence>
<keyword evidence="5 11" id="KW-0276">Fatty acid metabolism</keyword>
<comment type="catalytic activity">
    <reaction evidence="11">
        <text>octadecanoyl-CoA + 2 Fe(II)-[cytochrome b5] + O2 + 2 H(+) = (9Z)-octadecenoyl-CoA + 2 Fe(III)-[cytochrome b5] + 2 H2O</text>
        <dbReference type="Rhea" id="RHEA:19721"/>
        <dbReference type="Rhea" id="RHEA-COMP:10438"/>
        <dbReference type="Rhea" id="RHEA-COMP:10439"/>
        <dbReference type="ChEBI" id="CHEBI:15377"/>
        <dbReference type="ChEBI" id="CHEBI:15378"/>
        <dbReference type="ChEBI" id="CHEBI:15379"/>
        <dbReference type="ChEBI" id="CHEBI:29033"/>
        <dbReference type="ChEBI" id="CHEBI:29034"/>
        <dbReference type="ChEBI" id="CHEBI:57387"/>
        <dbReference type="ChEBI" id="CHEBI:57394"/>
        <dbReference type="EC" id="1.14.19.1"/>
    </reaction>
</comment>
<evidence type="ECO:0000256" key="10">
    <source>
        <dbReference type="ARBA" id="ARBA00023160"/>
    </source>
</evidence>
<dbReference type="EC" id="1.14.19.1" evidence="11"/>
<keyword evidence="11" id="KW-0349">Heme</keyword>
<dbReference type="InterPro" id="IPR009160">
    <property type="entry name" value="Acyl-CoA_deSatase_haem/ster-bd"/>
</dbReference>
<dbReference type="GO" id="GO:0006636">
    <property type="term" value="P:unsaturated fatty acid biosynthetic process"/>
    <property type="evidence" value="ECO:0007669"/>
    <property type="project" value="UniProtKB-UniRule"/>
</dbReference>
<evidence type="ECO:0000256" key="4">
    <source>
        <dbReference type="ARBA" id="ARBA00022692"/>
    </source>
</evidence>
<comment type="function">
    <text evidence="11">Stearoyl-CoA desaturase that utilizes O(2) and electrons from reduced cytochrome b5 to introduce the first double bond into saturated fatty acyl-CoA substrates.</text>
</comment>
<evidence type="ECO:0000256" key="12">
    <source>
        <dbReference type="SAM" id="Phobius"/>
    </source>
</evidence>
<comment type="subcellular location">
    <subcellularLocation>
        <location evidence="1">Membrane</location>
        <topology evidence="1">Multi-pass membrane protein</topology>
    </subcellularLocation>
</comment>
<dbReference type="Gene3D" id="3.10.120.10">
    <property type="entry name" value="Cytochrome b5-like heme/steroid binding domain"/>
    <property type="match status" value="1"/>
</dbReference>
<keyword evidence="11" id="KW-0813">Transport</keyword>
<comment type="similarity">
    <text evidence="2 11">Belongs to the fatty acid desaturase type 1 family.</text>
</comment>
<dbReference type="InterPro" id="IPR001199">
    <property type="entry name" value="Cyt_B5-like_heme/steroid-bd"/>
</dbReference>
<dbReference type="GO" id="GO:0004768">
    <property type="term" value="F:stearoyl-CoA 9-desaturase activity"/>
    <property type="evidence" value="ECO:0007669"/>
    <property type="project" value="UniProtKB-UniRule"/>
</dbReference>
<dbReference type="PANTHER" id="PTHR11351:SF31">
    <property type="entry name" value="DESATURASE 1, ISOFORM A-RELATED"/>
    <property type="match status" value="1"/>
</dbReference>
<evidence type="ECO:0000259" key="13">
    <source>
        <dbReference type="PROSITE" id="PS50255"/>
    </source>
</evidence>
<keyword evidence="11" id="KW-0249">Electron transport</keyword>
<evidence type="ECO:0000256" key="1">
    <source>
        <dbReference type="ARBA" id="ARBA00004141"/>
    </source>
</evidence>
<comment type="caution">
    <text evidence="14">The sequence shown here is derived from an EMBL/GenBank/DDBJ whole genome shotgun (WGS) entry which is preliminary data.</text>
</comment>
<evidence type="ECO:0000256" key="5">
    <source>
        <dbReference type="ARBA" id="ARBA00022832"/>
    </source>
</evidence>
<dbReference type="GO" id="GO:0005506">
    <property type="term" value="F:iron ion binding"/>
    <property type="evidence" value="ECO:0007669"/>
    <property type="project" value="TreeGrafter"/>
</dbReference>
<dbReference type="CDD" id="cd03505">
    <property type="entry name" value="Delta9-FADS-like"/>
    <property type="match status" value="1"/>
</dbReference>
<dbReference type="GO" id="GO:0005789">
    <property type="term" value="C:endoplasmic reticulum membrane"/>
    <property type="evidence" value="ECO:0007669"/>
    <property type="project" value="TreeGrafter"/>
</dbReference>
<organism evidence="14 15">
    <name type="scientific">Ogataea haglerorum</name>
    <dbReference type="NCBI Taxonomy" id="1937702"/>
    <lineage>
        <taxon>Eukaryota</taxon>
        <taxon>Fungi</taxon>
        <taxon>Dikarya</taxon>
        <taxon>Ascomycota</taxon>
        <taxon>Saccharomycotina</taxon>
        <taxon>Pichiomycetes</taxon>
        <taxon>Pichiales</taxon>
        <taxon>Pichiaceae</taxon>
        <taxon>Ogataea</taxon>
    </lineage>
</organism>
<evidence type="ECO:0000313" key="14">
    <source>
        <dbReference type="EMBL" id="KAG7729079.1"/>
    </source>
</evidence>
<feature type="transmembrane region" description="Helical" evidence="12">
    <location>
        <begin position="111"/>
        <end position="130"/>
    </location>
</feature>
<keyword evidence="9 12" id="KW-0472">Membrane</keyword>
<dbReference type="PROSITE" id="PS50255">
    <property type="entry name" value="CYTOCHROME_B5_2"/>
    <property type="match status" value="1"/>
</dbReference>
<dbReference type="PANTHER" id="PTHR11351">
    <property type="entry name" value="ACYL-COA DESATURASE"/>
    <property type="match status" value="1"/>
</dbReference>
<dbReference type="Pfam" id="PF00173">
    <property type="entry name" value="Cyt-b5"/>
    <property type="match status" value="1"/>
</dbReference>
<dbReference type="AlphaFoldDB" id="A0AAN6D7R0"/>
<dbReference type="SMART" id="SM01117">
    <property type="entry name" value="Cyt-b5"/>
    <property type="match status" value="1"/>
</dbReference>
<dbReference type="PRINTS" id="PR00075">
    <property type="entry name" value="FACDDSATRASE"/>
</dbReference>
<protein>
    <recommendedName>
        <fullName evidence="11">Acyl-CoA desaturase</fullName>
        <ecNumber evidence="11">1.14.19.1</ecNumber>
    </recommendedName>
</protein>
<keyword evidence="8 11" id="KW-0443">Lipid metabolism</keyword>
<dbReference type="PIRSF" id="PIRSF000345">
    <property type="entry name" value="OLE1"/>
    <property type="match status" value="1"/>
</dbReference>